<dbReference type="SUPFAM" id="SSF55874">
    <property type="entry name" value="ATPase domain of HSP90 chaperone/DNA topoisomerase II/histidine kinase"/>
    <property type="match status" value="1"/>
</dbReference>
<dbReference type="InterPro" id="IPR003594">
    <property type="entry name" value="HATPase_dom"/>
</dbReference>
<accession>A0A0F6S839</accession>
<keyword evidence="1" id="KW-0418">Kinase</keyword>
<feature type="domain" description="Histidine kinase/HSP90-like ATPase" evidence="2">
    <location>
        <begin position="21"/>
        <end position="142"/>
    </location>
</feature>
<reference evidence="3" key="2">
    <citation type="submission" date="2019-10" db="EMBL/GenBank/DDBJ databases">
        <title>Draft genome sequence of Rhodococcus aetherivorans JCM 14343.</title>
        <authorList>
            <person name="Inoue D."/>
            <person name="Nakazawa M."/>
            <person name="Yamamoto N."/>
            <person name="Sei K."/>
            <person name="Ike M."/>
        </authorList>
    </citation>
    <scope>NUCLEOTIDE SEQUENCE</scope>
    <source>
        <strain evidence="3">JCM 14343</strain>
    </source>
</reference>
<name>A0A059MRJ0_9NOCA</name>
<dbReference type="KEGG" id="rav:AAT18_10345"/>
<dbReference type="InterPro" id="IPR050267">
    <property type="entry name" value="Anti-sigma-factor_SerPK"/>
</dbReference>
<reference evidence="4" key="3">
    <citation type="submission" date="2022-09" db="EMBL/GenBank/DDBJ databases">
        <title>The genome sequence of Rhodococcus aetherivorans N1.</title>
        <authorList>
            <person name="Jiang W."/>
        </authorList>
    </citation>
    <scope>NUCLEOTIDE SEQUENCE</scope>
    <source>
        <strain evidence="4">N1</strain>
    </source>
</reference>
<evidence type="ECO:0000313" key="4">
    <source>
        <dbReference type="EMBL" id="UYF92493.1"/>
    </source>
</evidence>
<dbReference type="RefSeq" id="WP_029542966.1">
    <property type="nucleotide sequence ID" value="NZ_BAAAYP010000015.1"/>
</dbReference>
<dbReference type="Pfam" id="PF13581">
    <property type="entry name" value="HATPase_c_2"/>
    <property type="match status" value="1"/>
</dbReference>
<dbReference type="Proteomes" id="UP001163947">
    <property type="component" value="Chromosome"/>
</dbReference>
<dbReference type="GeneID" id="83622484"/>
<gene>
    <name evidence="4" type="ORF">OCS65_18660</name>
    <name evidence="3" type="ORF">RAJCM14343_0028</name>
</gene>
<evidence type="ECO:0000259" key="2">
    <source>
        <dbReference type="Pfam" id="PF13581"/>
    </source>
</evidence>
<dbReference type="EMBL" id="CP106982">
    <property type="protein sequence ID" value="UYF92493.1"/>
    <property type="molecule type" value="Genomic_DNA"/>
</dbReference>
<dbReference type="AlphaFoldDB" id="A0A059MRJ0"/>
<keyword evidence="1" id="KW-0808">Transferase</keyword>
<dbReference type="GO" id="GO:0005524">
    <property type="term" value="F:ATP binding"/>
    <property type="evidence" value="ECO:0007669"/>
    <property type="project" value="UniProtKB-KW"/>
</dbReference>
<sequence>MHSRHASQAFTSTGLFYRGVRAEPSQVTMLRQALDRWLDRLHLEVELGQDVLLASYEALANAVEHAYPDGYGDRVGAVDLEAVYRPGERSVEVIVTDHGRWRTPEDPSGDSCRGHGLALIRTLTSHTDVVTVPDGTSVSMKWDVSTSPALVAAP</sequence>
<keyword evidence="1" id="KW-0723">Serine/threonine-protein kinase</keyword>
<keyword evidence="5" id="KW-1185">Reference proteome</keyword>
<proteinExistence type="predicted"/>
<dbReference type="InterPro" id="IPR036890">
    <property type="entry name" value="HATPase_C_sf"/>
</dbReference>
<dbReference type="PANTHER" id="PTHR35526:SF3">
    <property type="entry name" value="ANTI-SIGMA-F FACTOR RSBW"/>
    <property type="match status" value="1"/>
</dbReference>
<dbReference type="GO" id="GO:0004674">
    <property type="term" value="F:protein serine/threonine kinase activity"/>
    <property type="evidence" value="ECO:0007669"/>
    <property type="project" value="UniProtKB-KW"/>
</dbReference>
<dbReference type="EMBL" id="BLAH01000004">
    <property type="protein sequence ID" value="GES34788.1"/>
    <property type="molecule type" value="Genomic_DNA"/>
</dbReference>
<dbReference type="PANTHER" id="PTHR35526">
    <property type="entry name" value="ANTI-SIGMA-F FACTOR RSBW-RELATED"/>
    <property type="match status" value="1"/>
</dbReference>
<keyword evidence="4" id="KW-0547">Nucleotide-binding</keyword>
<dbReference type="CDD" id="cd16936">
    <property type="entry name" value="HATPase_RsbW-like"/>
    <property type="match status" value="1"/>
</dbReference>
<evidence type="ECO:0000256" key="1">
    <source>
        <dbReference type="ARBA" id="ARBA00022527"/>
    </source>
</evidence>
<organism evidence="4 6">
    <name type="scientific">Rhodococcus aetherivorans</name>
    <dbReference type="NCBI Taxonomy" id="191292"/>
    <lineage>
        <taxon>Bacteria</taxon>
        <taxon>Bacillati</taxon>
        <taxon>Actinomycetota</taxon>
        <taxon>Actinomycetes</taxon>
        <taxon>Mycobacteriales</taxon>
        <taxon>Nocardiaceae</taxon>
        <taxon>Rhodococcus</taxon>
    </lineage>
</organism>
<evidence type="ECO:0000313" key="5">
    <source>
        <dbReference type="Proteomes" id="UP000325466"/>
    </source>
</evidence>
<reference evidence="3 5" key="1">
    <citation type="journal article" date="2018" name="Biodegradation">
        <title>1,4-Dioxane degradation characteristics of Rhodococcus aetherivorans JCM 14343.</title>
        <authorList>
            <person name="Inoue D."/>
            <person name="Tsunoda T."/>
            <person name="Yamamoto N."/>
            <person name="Ike M."/>
            <person name="Sei K."/>
        </authorList>
    </citation>
    <scope>NUCLEOTIDE SEQUENCE [LARGE SCALE GENOMIC DNA]</scope>
    <source>
        <strain evidence="3 5">JCM 14343</strain>
    </source>
</reference>
<keyword evidence="4" id="KW-0067">ATP-binding</keyword>
<dbReference type="Gene3D" id="3.30.565.10">
    <property type="entry name" value="Histidine kinase-like ATPase, C-terminal domain"/>
    <property type="match status" value="1"/>
</dbReference>
<accession>A0A059MRJ0</accession>
<protein>
    <submittedName>
        <fullName evidence="4">ATP-binding protein</fullName>
    </submittedName>
    <submittedName>
        <fullName evidence="3">Serine phosphatase RsbU</fullName>
    </submittedName>
</protein>
<evidence type="ECO:0000313" key="3">
    <source>
        <dbReference type="EMBL" id="GES34788.1"/>
    </source>
</evidence>
<evidence type="ECO:0000313" key="6">
    <source>
        <dbReference type="Proteomes" id="UP001163947"/>
    </source>
</evidence>
<dbReference type="Proteomes" id="UP000325466">
    <property type="component" value="Unassembled WGS sequence"/>
</dbReference>